<dbReference type="RefSeq" id="WP_212518423.1">
    <property type="nucleotide sequence ID" value="NZ_JAGSOH010000031.1"/>
</dbReference>
<accession>A0A941IL45</accession>
<reference evidence="1" key="1">
    <citation type="submission" date="2021-04" db="EMBL/GenBank/DDBJ databases">
        <title>Genome based classification of Actinospica acidithermotolerans sp. nov., an actinobacterium isolated from an Indonesian hot spring.</title>
        <authorList>
            <person name="Kusuma A.B."/>
            <person name="Putra K.E."/>
            <person name="Nafisah S."/>
            <person name="Loh J."/>
            <person name="Nouioui I."/>
            <person name="Goodfellow M."/>
        </authorList>
    </citation>
    <scope>NUCLEOTIDE SEQUENCE</scope>
    <source>
        <strain evidence="1">MGRD01-02</strain>
    </source>
</reference>
<protein>
    <submittedName>
        <fullName evidence="1">Uncharacterized protein</fullName>
    </submittedName>
</protein>
<dbReference type="Proteomes" id="UP000676325">
    <property type="component" value="Unassembled WGS sequence"/>
</dbReference>
<evidence type="ECO:0000313" key="2">
    <source>
        <dbReference type="Proteomes" id="UP000676325"/>
    </source>
</evidence>
<sequence length="70" mass="8101">MDMALALTDSQTERLRKVAEYEQATTYEVVFLALEEYLADKEQQQRRSAAPRAAERRRELLRSFAGIDHG</sequence>
<comment type="caution">
    <text evidence="1">The sequence shown here is derived from an EMBL/GenBank/DDBJ whole genome shotgun (WGS) entry which is preliminary data.</text>
</comment>
<name>A0A941IL45_9ACTN</name>
<organism evidence="1 2">
    <name type="scientific">Actinospica acidithermotolerans</name>
    <dbReference type="NCBI Taxonomy" id="2828514"/>
    <lineage>
        <taxon>Bacteria</taxon>
        <taxon>Bacillati</taxon>
        <taxon>Actinomycetota</taxon>
        <taxon>Actinomycetes</taxon>
        <taxon>Catenulisporales</taxon>
        <taxon>Actinospicaceae</taxon>
        <taxon>Actinospica</taxon>
    </lineage>
</organism>
<dbReference type="EMBL" id="JAGSOH010000031">
    <property type="protein sequence ID" value="MBR7827276.1"/>
    <property type="molecule type" value="Genomic_DNA"/>
</dbReference>
<keyword evidence="2" id="KW-1185">Reference proteome</keyword>
<evidence type="ECO:0000313" key="1">
    <source>
        <dbReference type="EMBL" id="MBR7827276.1"/>
    </source>
</evidence>
<dbReference type="AlphaFoldDB" id="A0A941IL45"/>
<gene>
    <name evidence="1" type="ORF">KDK95_13245</name>
</gene>
<proteinExistence type="predicted"/>